<evidence type="ECO:0000313" key="4">
    <source>
        <dbReference type="Proteomes" id="UP001217754"/>
    </source>
</evidence>
<feature type="compositionally biased region" description="Polar residues" evidence="2">
    <location>
        <begin position="43"/>
        <end position="63"/>
    </location>
</feature>
<feature type="compositionally biased region" description="Low complexity" evidence="2">
    <location>
        <begin position="349"/>
        <end position="371"/>
    </location>
</feature>
<reference evidence="3" key="1">
    <citation type="submission" date="2023-03" db="EMBL/GenBank/DDBJ databases">
        <title>Mating type loci evolution in Malassezia.</title>
        <authorList>
            <person name="Coelho M.A."/>
        </authorList>
    </citation>
    <scope>NUCLEOTIDE SEQUENCE</scope>
    <source>
        <strain evidence="3">CBS 9431</strain>
    </source>
</reference>
<keyword evidence="1" id="KW-0175">Coiled coil</keyword>
<feature type="compositionally biased region" description="Basic and acidic residues" evidence="2">
    <location>
        <begin position="857"/>
        <end position="871"/>
    </location>
</feature>
<dbReference type="Proteomes" id="UP001217754">
    <property type="component" value="Chromosome 3"/>
</dbReference>
<feature type="coiled-coil region" evidence="1">
    <location>
        <begin position="535"/>
        <end position="597"/>
    </location>
</feature>
<gene>
    <name evidence="3" type="ORF">MJAP1_002139</name>
</gene>
<keyword evidence="4" id="KW-1185">Reference proteome</keyword>
<feature type="compositionally biased region" description="Polar residues" evidence="2">
    <location>
        <begin position="375"/>
        <end position="384"/>
    </location>
</feature>
<feature type="compositionally biased region" description="Polar residues" evidence="2">
    <location>
        <begin position="888"/>
        <end position="911"/>
    </location>
</feature>
<dbReference type="AlphaFoldDB" id="A0AAF0F352"/>
<evidence type="ECO:0000313" key="3">
    <source>
        <dbReference type="EMBL" id="WFD39169.1"/>
    </source>
</evidence>
<organism evidence="3 4">
    <name type="scientific">Malassezia japonica</name>
    <dbReference type="NCBI Taxonomy" id="223818"/>
    <lineage>
        <taxon>Eukaryota</taxon>
        <taxon>Fungi</taxon>
        <taxon>Dikarya</taxon>
        <taxon>Basidiomycota</taxon>
        <taxon>Ustilaginomycotina</taxon>
        <taxon>Malasseziomycetes</taxon>
        <taxon>Malasseziales</taxon>
        <taxon>Malasseziaceae</taxon>
        <taxon>Malassezia</taxon>
    </lineage>
</organism>
<dbReference type="GeneID" id="85225790"/>
<feature type="coiled-coil region" evidence="1">
    <location>
        <begin position="673"/>
        <end position="719"/>
    </location>
</feature>
<accession>A0AAF0F352</accession>
<feature type="region of interest" description="Disordered" evidence="2">
    <location>
        <begin position="1"/>
        <end position="65"/>
    </location>
</feature>
<evidence type="ECO:0000256" key="1">
    <source>
        <dbReference type="SAM" id="Coils"/>
    </source>
</evidence>
<sequence length="920" mass="100290">MEGALRTPRPSGPSILRTPHTPGTGSSVRFGTREYEDGEESMLSASHSSVAPSQQGDQSTSMQLEDVSSIETQRIEMGNESVNSELSFSESFLKREVGVALEGLRQSVSAPADVLPQTPGRGHEASAQMQSQGADDESAPNTVRAPRIAAAPQVDSPESSPRRPMRAVSTSPATSPAKPAFAAPSVPEEHEKPSEPESTTPLTSPSKTLRSSQRESTSPLSSPTVRGQASADDSASATVRVPVQEDADEADAHAGGDAVVEAAEPVVADKTEGPAEAPVGAPVEELDKAPANVPEAENSTVAEPVENAPARDAISRYPAETPTETETTEHAAEPLAADTSEDALPRPPRNVLRLSRSSSQSPASQLPIPAAHTPKTPSGLSTSLRRSRATPGSSSFASSLASWATPRTEASAAQSPSSRRSPSSPGNWPGMHELSYLSDKEELDEDDAGALVPFAVEELSSKLFAIDRLGNVDARELFEMVAQLDRTHTERTIFLQHRLARAHRLNQVLRASLAQSQEKTRTFEAHVHDLMEHKADSTTHAHAELQRLSEELEERLRVLPSHGPLAIAPADPLEAERHALDEERAQLAMERRDLEIRLASMPSTDDELVSRKEMEQRIAQAIELTRDSCMRDADVRVAQVREELAQDAAPHEELASLRAQLAELQTAPQHEREQFLAEEVETLRAQLEDAQVDQREEHLANLEQYLDELEATMTAEQESHRDRELEMAELQARLEARIDELEMQVHHSADAVLKLSTAKQEAEAELTAALHQQRKRISELEHDVAHRGLELVRLEKQKEQVAKEALHFSLALSAKEQEVQMLKRGTQDTPAYWKLLAQRSGPERKPLQPVSTNARRVSSEAAKRMLQEKRHAASTPNQTHSASRDYAKSTSAPSQSAPLDDLSTSTIQSVDASYRPVLAE</sequence>
<feature type="region of interest" description="Disordered" evidence="2">
    <location>
        <begin position="838"/>
        <end position="920"/>
    </location>
</feature>
<dbReference type="RefSeq" id="XP_060122066.1">
    <property type="nucleotide sequence ID" value="XM_060266083.1"/>
</dbReference>
<feature type="compositionally biased region" description="Polar residues" evidence="2">
    <location>
        <begin position="214"/>
        <end position="237"/>
    </location>
</feature>
<proteinExistence type="predicted"/>
<name>A0AAF0F352_9BASI</name>
<feature type="compositionally biased region" description="Low complexity" evidence="2">
    <location>
        <begin position="389"/>
        <end position="425"/>
    </location>
</feature>
<feature type="compositionally biased region" description="Low complexity" evidence="2">
    <location>
        <begin position="196"/>
        <end position="211"/>
    </location>
</feature>
<dbReference type="EMBL" id="CP119960">
    <property type="protein sequence ID" value="WFD39169.1"/>
    <property type="molecule type" value="Genomic_DNA"/>
</dbReference>
<evidence type="ECO:0000256" key="2">
    <source>
        <dbReference type="SAM" id="MobiDB-lite"/>
    </source>
</evidence>
<feature type="region of interest" description="Disordered" evidence="2">
    <location>
        <begin position="104"/>
        <end position="433"/>
    </location>
</feature>
<feature type="compositionally biased region" description="Low complexity" evidence="2">
    <location>
        <begin position="253"/>
        <end position="266"/>
    </location>
</feature>
<protein>
    <submittedName>
        <fullName evidence="3">Uncharacterized protein</fullName>
    </submittedName>
</protein>